<proteinExistence type="predicted"/>
<gene>
    <name evidence="1" type="primary">110676605</name>
</gene>
<organism evidence="1 2">
    <name type="scientific">Aedes aegypti</name>
    <name type="common">Yellowfever mosquito</name>
    <name type="synonym">Culex aegypti</name>
    <dbReference type="NCBI Taxonomy" id="7159"/>
    <lineage>
        <taxon>Eukaryota</taxon>
        <taxon>Metazoa</taxon>
        <taxon>Ecdysozoa</taxon>
        <taxon>Arthropoda</taxon>
        <taxon>Hexapoda</taxon>
        <taxon>Insecta</taxon>
        <taxon>Pterygota</taxon>
        <taxon>Neoptera</taxon>
        <taxon>Endopterygota</taxon>
        <taxon>Diptera</taxon>
        <taxon>Nematocera</taxon>
        <taxon>Culicoidea</taxon>
        <taxon>Culicidae</taxon>
        <taxon>Culicinae</taxon>
        <taxon>Aedini</taxon>
        <taxon>Aedes</taxon>
        <taxon>Stegomyia</taxon>
    </lineage>
</organism>
<evidence type="ECO:0000313" key="1">
    <source>
        <dbReference type="EnsemblMetazoa" id="AAEL025803-PA"/>
    </source>
</evidence>
<sequence>MFCLHPALIWAIALCCLCALLYLCTFASYLKGVKGSIAQMVSLVPMAELSPKMRSTAVSVFVIDVEPEQRGDQEFHVYDKSATLNLEALARESDSRQSVNESDLTEKSDSLTNLLVCDGKNKHFSIYLYG</sequence>
<accession>A0A6I8U6E0</accession>
<reference evidence="1" key="2">
    <citation type="submission" date="2020-05" db="UniProtKB">
        <authorList>
            <consortium name="EnsemblMetazoa"/>
        </authorList>
    </citation>
    <scope>IDENTIFICATION</scope>
    <source>
        <strain evidence="1">LVP_AGWG</strain>
    </source>
</reference>
<dbReference type="Proteomes" id="UP000008820">
    <property type="component" value="Chromosome 2"/>
</dbReference>
<reference evidence="1 2" key="1">
    <citation type="submission" date="2017-06" db="EMBL/GenBank/DDBJ databases">
        <title>Aedes aegypti genome working group (AGWG) sequencing and assembly.</title>
        <authorList>
            <consortium name="Aedes aegypti Genome Working Group (AGWG)"/>
            <person name="Matthews B.J."/>
        </authorList>
    </citation>
    <scope>NUCLEOTIDE SEQUENCE [LARGE SCALE GENOMIC DNA]</scope>
    <source>
        <strain evidence="1 2">LVP_AGWG</strain>
    </source>
</reference>
<keyword evidence="2" id="KW-1185">Reference proteome</keyword>
<evidence type="ECO:0000313" key="2">
    <source>
        <dbReference type="Proteomes" id="UP000008820"/>
    </source>
</evidence>
<protein>
    <submittedName>
        <fullName evidence="1">Uncharacterized protein</fullName>
    </submittedName>
</protein>
<dbReference type="InParanoid" id="A0A6I8U6E0"/>
<name>A0A6I8U6E0_AEDAE</name>
<dbReference type="AlphaFoldDB" id="A0A6I8U6E0"/>
<dbReference type="EnsemblMetazoa" id="AAEL025803-RA">
    <property type="protein sequence ID" value="AAEL025803-PA"/>
    <property type="gene ID" value="AAEL025803"/>
</dbReference>
<dbReference type="OrthoDB" id="7764200at2759"/>